<feature type="transmembrane region" description="Helical" evidence="6">
    <location>
        <begin position="50"/>
        <end position="72"/>
    </location>
</feature>
<dbReference type="InterPro" id="IPR035681">
    <property type="entry name" value="ComA-like_MBL"/>
</dbReference>
<protein>
    <submittedName>
        <fullName evidence="8">DNA internalization-related competence protein ComEC/Rec2</fullName>
    </submittedName>
</protein>
<feature type="domain" description="Metallo-beta-lactamase" evidence="7">
    <location>
        <begin position="545"/>
        <end position="739"/>
    </location>
</feature>
<evidence type="ECO:0000313" key="9">
    <source>
        <dbReference type="Proteomes" id="UP001595840"/>
    </source>
</evidence>
<dbReference type="PANTHER" id="PTHR30619:SF1">
    <property type="entry name" value="RECOMBINATION PROTEIN 2"/>
    <property type="match status" value="1"/>
</dbReference>
<dbReference type="Pfam" id="PF03772">
    <property type="entry name" value="Competence"/>
    <property type="match status" value="1"/>
</dbReference>
<evidence type="ECO:0000256" key="1">
    <source>
        <dbReference type="ARBA" id="ARBA00004651"/>
    </source>
</evidence>
<proteinExistence type="predicted"/>
<dbReference type="InterPro" id="IPR036866">
    <property type="entry name" value="RibonucZ/Hydroxyglut_hydro"/>
</dbReference>
<feature type="transmembrane region" description="Helical" evidence="6">
    <location>
        <begin position="509"/>
        <end position="527"/>
    </location>
</feature>
<dbReference type="InterPro" id="IPR004797">
    <property type="entry name" value="Competence_ComEC/Rec2"/>
</dbReference>
<evidence type="ECO:0000256" key="6">
    <source>
        <dbReference type="SAM" id="Phobius"/>
    </source>
</evidence>
<keyword evidence="5 6" id="KW-0472">Membrane</keyword>
<dbReference type="InterPro" id="IPR052159">
    <property type="entry name" value="Competence_DNA_uptake"/>
</dbReference>
<evidence type="ECO:0000259" key="7">
    <source>
        <dbReference type="SMART" id="SM00849"/>
    </source>
</evidence>
<comment type="caution">
    <text evidence="8">The sequence shown here is derived from an EMBL/GenBank/DDBJ whole genome shotgun (WGS) entry which is preliminary data.</text>
</comment>
<dbReference type="Gene3D" id="3.60.15.10">
    <property type="entry name" value="Ribonuclease Z/Hydroxyacylglutathione hydrolase-like"/>
    <property type="match status" value="1"/>
</dbReference>
<dbReference type="PANTHER" id="PTHR30619">
    <property type="entry name" value="DNA INTERNALIZATION/COMPETENCE PROTEIN COMEC/REC2"/>
    <property type="match status" value="1"/>
</dbReference>
<dbReference type="Proteomes" id="UP001595840">
    <property type="component" value="Unassembled WGS sequence"/>
</dbReference>
<evidence type="ECO:0000256" key="5">
    <source>
        <dbReference type="ARBA" id="ARBA00023136"/>
    </source>
</evidence>
<dbReference type="RefSeq" id="WP_290262835.1">
    <property type="nucleotide sequence ID" value="NZ_JAUFQG010000004.1"/>
</dbReference>
<dbReference type="Pfam" id="PF00753">
    <property type="entry name" value="Lactamase_B"/>
    <property type="match status" value="1"/>
</dbReference>
<feature type="transmembrane region" description="Helical" evidence="6">
    <location>
        <begin position="300"/>
        <end position="327"/>
    </location>
</feature>
<feature type="transmembrane region" description="Helical" evidence="6">
    <location>
        <begin position="453"/>
        <end position="472"/>
    </location>
</feature>
<dbReference type="SUPFAM" id="SSF56281">
    <property type="entry name" value="Metallo-hydrolase/oxidoreductase"/>
    <property type="match status" value="1"/>
</dbReference>
<keyword evidence="3 6" id="KW-0812">Transmembrane</keyword>
<dbReference type="NCBIfam" id="TIGR00361">
    <property type="entry name" value="ComEC_Rec2"/>
    <property type="match status" value="1"/>
</dbReference>
<feature type="transmembrane region" description="Helical" evidence="6">
    <location>
        <begin position="249"/>
        <end position="268"/>
    </location>
</feature>
<feature type="transmembrane region" description="Helical" evidence="6">
    <location>
        <begin position="425"/>
        <end position="446"/>
    </location>
</feature>
<dbReference type="InterPro" id="IPR001279">
    <property type="entry name" value="Metallo-B-lactamas"/>
</dbReference>
<dbReference type="InterPro" id="IPR025405">
    <property type="entry name" value="DUF4131"/>
</dbReference>
<organism evidence="8 9">
    <name type="scientific">Simiduia curdlanivorans</name>
    <dbReference type="NCBI Taxonomy" id="1492769"/>
    <lineage>
        <taxon>Bacteria</taxon>
        <taxon>Pseudomonadati</taxon>
        <taxon>Pseudomonadota</taxon>
        <taxon>Gammaproteobacteria</taxon>
        <taxon>Cellvibrionales</taxon>
        <taxon>Cellvibrionaceae</taxon>
        <taxon>Simiduia</taxon>
    </lineage>
</organism>
<evidence type="ECO:0000256" key="2">
    <source>
        <dbReference type="ARBA" id="ARBA00022475"/>
    </source>
</evidence>
<dbReference type="CDD" id="cd07731">
    <property type="entry name" value="ComA-like_MBL-fold"/>
    <property type="match status" value="1"/>
</dbReference>
<feature type="transmembrane region" description="Helical" evidence="6">
    <location>
        <begin position="478"/>
        <end position="502"/>
    </location>
</feature>
<dbReference type="Pfam" id="PF13567">
    <property type="entry name" value="DUF4131"/>
    <property type="match status" value="1"/>
</dbReference>
<sequence length="796" mass="86991">MRIALLLFALSLGSLVLWPSLPSLAALALSALLFMVLAVLGITTQRYRSLWRLSGALILGFFIAGIHGHWLMERLLPSKCSHQFVQFTGRVVGLPSYSQLRGENVARFLVEVQTLEPQSSLNCPSLSTLIGARVQMRWYSAPTQLEPGGVWRFDAKLMRPRGQSNPYGSDYQLSLMQKGIVALGSVTGGAFIGAGSEGLSGLRFRWRSYLLAEQKLSDVSDVLIALTIGDSSLLTPSVRNTFQRTGTSHLMAISGLHVGIMALCGYWFGRGIGALILLLSLRSTVCMFNGRVIASLMSLLFAGVYAGLSGFALPTQRALIMVALFLVSKLVAKHWSLFDVWLYALVVVLLLNPLQAAEAGFYLSFLAVFVLVVATASRRAMQGGIIALTQRWIRPQLAIFIGLLPLSLFLFGGLSLASVLANTVAIPWVTVSSVPLALLSFLMWCFEHHWADGVLAAAALSLRWLLNLLVWIDSHFFNLGWIALALTQPLLLVISALALVLLLPAPAKLKISLCGFVVAITVIDLQLRQHLVATERRVTIFDVGQGLAVLIEADGQRLLYDTGPPFGEYTDAFSQLIWPYLRFQGHATLDTLVISHDDADHAGGVARLSERMSVTRVFAGEPLGARQRLGAAAGSIQNCHADLRIYSLGTGGSFLFLPEGAASEGNDASCVLQIEFPELLILLPGDVSRAREMALRWPSPQEGQAFRLLVVPHHGSQSSSSYALLQQFSPDLAVVSAGYRSRYGHPHREVLGRLESLGVETVNTAIDGAIQLRWQPNQAVQIYRWRETEKHFWFDG</sequence>
<feature type="transmembrane region" description="Helical" evidence="6">
    <location>
        <begin position="397"/>
        <end position="419"/>
    </location>
</feature>
<gene>
    <name evidence="8" type="ORF">ACFOX3_17185</name>
</gene>
<dbReference type="InterPro" id="IPR004477">
    <property type="entry name" value="ComEC_N"/>
</dbReference>
<dbReference type="EMBL" id="JBHSCX010000021">
    <property type="protein sequence ID" value="MFC4364054.1"/>
    <property type="molecule type" value="Genomic_DNA"/>
</dbReference>
<feature type="transmembrane region" description="Helical" evidence="6">
    <location>
        <begin position="334"/>
        <end position="353"/>
    </location>
</feature>
<evidence type="ECO:0000256" key="3">
    <source>
        <dbReference type="ARBA" id="ARBA00022692"/>
    </source>
</evidence>
<reference evidence="9" key="1">
    <citation type="journal article" date="2019" name="Int. J. Syst. Evol. Microbiol.">
        <title>The Global Catalogue of Microorganisms (GCM) 10K type strain sequencing project: providing services to taxonomists for standard genome sequencing and annotation.</title>
        <authorList>
            <consortium name="The Broad Institute Genomics Platform"/>
            <consortium name="The Broad Institute Genome Sequencing Center for Infectious Disease"/>
            <person name="Wu L."/>
            <person name="Ma J."/>
        </authorList>
    </citation>
    <scope>NUCLEOTIDE SEQUENCE [LARGE SCALE GENOMIC DNA]</scope>
    <source>
        <strain evidence="9">CECT 8570</strain>
    </source>
</reference>
<name>A0ABV8V817_9GAMM</name>
<evidence type="ECO:0000313" key="8">
    <source>
        <dbReference type="EMBL" id="MFC4364054.1"/>
    </source>
</evidence>
<dbReference type="NCBIfam" id="TIGR00360">
    <property type="entry name" value="ComEC_N-term"/>
    <property type="match status" value="1"/>
</dbReference>
<accession>A0ABV8V817</accession>
<feature type="transmembrane region" description="Helical" evidence="6">
    <location>
        <begin position="359"/>
        <end position="376"/>
    </location>
</feature>
<keyword evidence="4 6" id="KW-1133">Transmembrane helix</keyword>
<keyword evidence="9" id="KW-1185">Reference proteome</keyword>
<comment type="subcellular location">
    <subcellularLocation>
        <location evidence="1">Cell membrane</location>
        <topology evidence="1">Multi-pass membrane protein</topology>
    </subcellularLocation>
</comment>
<dbReference type="SMART" id="SM00849">
    <property type="entry name" value="Lactamase_B"/>
    <property type="match status" value="1"/>
</dbReference>
<feature type="transmembrane region" description="Helical" evidence="6">
    <location>
        <begin position="24"/>
        <end position="43"/>
    </location>
</feature>
<evidence type="ECO:0000256" key="4">
    <source>
        <dbReference type="ARBA" id="ARBA00022989"/>
    </source>
</evidence>
<keyword evidence="2" id="KW-1003">Cell membrane</keyword>